<organism evidence="2 3">
    <name type="scientific">Botryosphaeria dothidea</name>
    <dbReference type="NCBI Taxonomy" id="55169"/>
    <lineage>
        <taxon>Eukaryota</taxon>
        <taxon>Fungi</taxon>
        <taxon>Dikarya</taxon>
        <taxon>Ascomycota</taxon>
        <taxon>Pezizomycotina</taxon>
        <taxon>Dothideomycetes</taxon>
        <taxon>Dothideomycetes incertae sedis</taxon>
        <taxon>Botryosphaeriales</taxon>
        <taxon>Botryosphaeriaceae</taxon>
        <taxon>Botryosphaeria</taxon>
    </lineage>
</organism>
<feature type="compositionally biased region" description="Acidic residues" evidence="1">
    <location>
        <begin position="56"/>
        <end position="73"/>
    </location>
</feature>
<feature type="compositionally biased region" description="Polar residues" evidence="1">
    <location>
        <begin position="14"/>
        <end position="23"/>
    </location>
</feature>
<proteinExistence type="predicted"/>
<evidence type="ECO:0000313" key="3">
    <source>
        <dbReference type="Proteomes" id="UP000572817"/>
    </source>
</evidence>
<dbReference type="EMBL" id="WWBZ02000001">
    <property type="protein sequence ID" value="KAF4312929.1"/>
    <property type="molecule type" value="Genomic_DNA"/>
</dbReference>
<evidence type="ECO:0000313" key="2">
    <source>
        <dbReference type="EMBL" id="KAF4312929.1"/>
    </source>
</evidence>
<feature type="compositionally biased region" description="Basic residues" evidence="1">
    <location>
        <begin position="161"/>
        <end position="171"/>
    </location>
</feature>
<gene>
    <name evidence="2" type="ORF">GTA08_BOTSDO00455</name>
</gene>
<keyword evidence="3" id="KW-1185">Reference proteome</keyword>
<dbReference type="AlphaFoldDB" id="A0A8H4J5C0"/>
<evidence type="ECO:0000256" key="1">
    <source>
        <dbReference type="SAM" id="MobiDB-lite"/>
    </source>
</evidence>
<protein>
    <submittedName>
        <fullName evidence="2">Kinetochore protein</fullName>
    </submittedName>
</protein>
<dbReference type="Proteomes" id="UP000572817">
    <property type="component" value="Unassembled WGS sequence"/>
</dbReference>
<reference evidence="2" key="1">
    <citation type="submission" date="2020-04" db="EMBL/GenBank/DDBJ databases">
        <title>Genome Assembly and Annotation of Botryosphaeria dothidea sdau 11-99, a Latent Pathogen of Apple Fruit Ring Rot in China.</title>
        <authorList>
            <person name="Yu C."/>
            <person name="Diao Y."/>
            <person name="Lu Q."/>
            <person name="Zhao J."/>
            <person name="Cui S."/>
            <person name="Peng C."/>
            <person name="He B."/>
            <person name="Liu H."/>
        </authorList>
    </citation>
    <scope>NUCLEOTIDE SEQUENCE [LARGE SCALE GENOMIC DNA]</scope>
    <source>
        <strain evidence="2">Sdau11-99</strain>
    </source>
</reference>
<dbReference type="InterPro" id="IPR025212">
    <property type="entry name" value="CAD_CENP-Q"/>
</dbReference>
<dbReference type="OrthoDB" id="2420947at2759"/>
<dbReference type="Pfam" id="PF13094">
    <property type="entry name" value="CENP-Q"/>
    <property type="match status" value="1"/>
</dbReference>
<sequence>MPPKRRGRPRKSTDQAAHSNRSALSVKSNPPASSSSSAQHSSRASKQRRVSKRAMEEDDEDEEDEEDKEDELSELPSTVATAAATSSSSASKKKSTASQRRSSGTGTKGGKTATAAKSQSDNTSKTKAKKKRSASDAELDEDASTATVVGAATAERSTAGARKKFAHLKPRTRHISQSLITTKWRPAPLPAQHAARALFVAAKRPVVEAAGRRGAETQAGYDRRRAEAEATLAGVLRKLEKQLPRIPFPGSLHQRGAGAEVFELEKVVERNRELEAQLTPAVHAVKLLREAVAREEGVLEGEREALDVLRARAREAERVGRERRKKGLHPALKKWKGRGGEVEDGVEDIRLAAKKQAVWDVEGEVVDEEEEMEADEELAPVLEQLRGHLDSMRGNMEQVEGLDDAMTGARAALDGVLRKRVTDKQYEGLISSS</sequence>
<feature type="region of interest" description="Disordered" evidence="1">
    <location>
        <begin position="1"/>
        <end position="171"/>
    </location>
</feature>
<feature type="compositionally biased region" description="Low complexity" evidence="1">
    <location>
        <begin position="80"/>
        <end position="118"/>
    </location>
</feature>
<feature type="compositionally biased region" description="Basic residues" evidence="1">
    <location>
        <begin position="1"/>
        <end position="10"/>
    </location>
</feature>
<comment type="caution">
    <text evidence="2">The sequence shown here is derived from an EMBL/GenBank/DDBJ whole genome shotgun (WGS) entry which is preliminary data.</text>
</comment>
<feature type="compositionally biased region" description="Basic residues" evidence="1">
    <location>
        <begin position="43"/>
        <end position="52"/>
    </location>
</feature>
<accession>A0A8H4J5C0</accession>
<feature type="compositionally biased region" description="Low complexity" evidence="1">
    <location>
        <begin position="144"/>
        <end position="154"/>
    </location>
</feature>
<name>A0A8H4J5C0_9PEZI</name>
<feature type="compositionally biased region" description="Low complexity" evidence="1">
    <location>
        <begin position="25"/>
        <end position="42"/>
    </location>
</feature>